<gene>
    <name evidence="2" type="ORF">E6C64_15880</name>
</gene>
<dbReference type="SUPFAM" id="SSF103025">
    <property type="entry name" value="Folate-binding domain"/>
    <property type="match status" value="1"/>
</dbReference>
<feature type="domain" description="GCVT N-terminal" evidence="1">
    <location>
        <begin position="39"/>
        <end position="260"/>
    </location>
</feature>
<dbReference type="EMBL" id="SSSM01000005">
    <property type="protein sequence ID" value="THG30273.1"/>
    <property type="molecule type" value="Genomic_DNA"/>
</dbReference>
<dbReference type="InterPro" id="IPR006222">
    <property type="entry name" value="GCVT_N"/>
</dbReference>
<dbReference type="Proteomes" id="UP000309133">
    <property type="component" value="Unassembled WGS sequence"/>
</dbReference>
<dbReference type="OrthoDB" id="2055370at2"/>
<name>A0A4S4FIS2_9MICO</name>
<dbReference type="PANTHER" id="PTHR43757:SF2">
    <property type="entry name" value="AMINOMETHYLTRANSFERASE, MITOCHONDRIAL"/>
    <property type="match status" value="1"/>
</dbReference>
<keyword evidence="2" id="KW-0808">Transferase</keyword>
<dbReference type="GO" id="GO:0016740">
    <property type="term" value="F:transferase activity"/>
    <property type="evidence" value="ECO:0007669"/>
    <property type="project" value="UniProtKB-KW"/>
</dbReference>
<dbReference type="Gene3D" id="3.30.1360.120">
    <property type="entry name" value="Probable tRNA modification gtpase trme, domain 1"/>
    <property type="match status" value="1"/>
</dbReference>
<dbReference type="AlphaFoldDB" id="A0A4S4FIS2"/>
<keyword evidence="3" id="KW-1185">Reference proteome</keyword>
<evidence type="ECO:0000313" key="2">
    <source>
        <dbReference type="EMBL" id="THG30273.1"/>
    </source>
</evidence>
<sequence>MSDIHQSLEHKLSASGNTVELLRNLPVGSSVFPVVPSEFSNWRDEQLAVRNAAVLLDQSHHMVSLFIEGPDALRLLSGLAVNSFAGFAVDKAKQLVVCNYDGMLIGDGILFHLAENEYSYVGNPAAANWIRFHADTGDYDVTIEVEDRSPSDLRNANVSRRYYRYEIQGPLAKDVIEKLTGAPFPEIRLFNMGTVTVEGREVRALRHGMAGAPGLELFGPYEDREQIRLAILAAGEEFGLRQVGSRAYPTLALESAWMGWPLPAVYSGESMKAYREWLPSSGYEGSFATLGGSFLSENIEDYYVTPYELGYGAFIKFDHEFIGRDALERMADQTHRRKVTLAWNRHDVAKVFASLFDPDTIPFKHIELPRANYTSVSFDRVTLGDRTVGFSSSSGYTHNERSMLSMAVIEADVPIGEEVVLLWGEENGGTAKTSVERHQQTTIRAIVSPAPYSKVAREDYANTGWRTAAR</sequence>
<dbReference type="Pfam" id="PF01571">
    <property type="entry name" value="GCV_T"/>
    <property type="match status" value="1"/>
</dbReference>
<dbReference type="PANTHER" id="PTHR43757">
    <property type="entry name" value="AMINOMETHYLTRANSFERASE"/>
    <property type="match status" value="1"/>
</dbReference>
<dbReference type="InterPro" id="IPR027266">
    <property type="entry name" value="TrmE/GcvT-like"/>
</dbReference>
<accession>A0A4S4FIS2</accession>
<dbReference type="InterPro" id="IPR028896">
    <property type="entry name" value="GcvT/YgfZ/DmdA"/>
</dbReference>
<reference evidence="2 3" key="1">
    <citation type="submission" date="2019-04" db="EMBL/GenBank/DDBJ databases">
        <authorList>
            <person name="Jiang L."/>
        </authorList>
    </citation>
    <scope>NUCLEOTIDE SEQUENCE [LARGE SCALE GENOMIC DNA]</scope>
    <source>
        <strain evidence="2 3">YIM 131853</strain>
    </source>
</reference>
<protein>
    <submittedName>
        <fullName evidence="2">Aminomethyl transferase family protein</fullName>
    </submittedName>
</protein>
<proteinExistence type="predicted"/>
<organism evidence="2 3">
    <name type="scientific">Naasia lichenicola</name>
    <dbReference type="NCBI Taxonomy" id="2565933"/>
    <lineage>
        <taxon>Bacteria</taxon>
        <taxon>Bacillati</taxon>
        <taxon>Actinomycetota</taxon>
        <taxon>Actinomycetes</taxon>
        <taxon>Micrococcales</taxon>
        <taxon>Microbacteriaceae</taxon>
        <taxon>Naasia</taxon>
    </lineage>
</organism>
<evidence type="ECO:0000259" key="1">
    <source>
        <dbReference type="Pfam" id="PF01571"/>
    </source>
</evidence>
<evidence type="ECO:0000313" key="3">
    <source>
        <dbReference type="Proteomes" id="UP000309133"/>
    </source>
</evidence>
<comment type="caution">
    <text evidence="2">The sequence shown here is derived from an EMBL/GenBank/DDBJ whole genome shotgun (WGS) entry which is preliminary data.</text>
</comment>